<gene>
    <name evidence="2" type="ORF">CMEL01_11836</name>
</gene>
<dbReference type="Proteomes" id="UP001239795">
    <property type="component" value="Unassembled WGS sequence"/>
</dbReference>
<sequence length="49" mass="5846">MGSALRLWLWGRFYTGWLKCARLFIGLSAYLFLILAWEPWSVRRERGVV</sequence>
<keyword evidence="1" id="KW-0472">Membrane</keyword>
<proteinExistence type="predicted"/>
<evidence type="ECO:0000313" key="3">
    <source>
        <dbReference type="Proteomes" id="UP001239795"/>
    </source>
</evidence>
<accession>A0AAI9UY44</accession>
<keyword evidence="3" id="KW-1185">Reference proteome</keyword>
<name>A0AAI9UY44_9PEZI</name>
<dbReference type="AlphaFoldDB" id="A0AAI9UY44"/>
<feature type="transmembrane region" description="Helical" evidence="1">
    <location>
        <begin position="16"/>
        <end position="37"/>
    </location>
</feature>
<evidence type="ECO:0000313" key="2">
    <source>
        <dbReference type="EMBL" id="KAK1465844.1"/>
    </source>
</evidence>
<organism evidence="2 3">
    <name type="scientific">Colletotrichum melonis</name>
    <dbReference type="NCBI Taxonomy" id="1209925"/>
    <lineage>
        <taxon>Eukaryota</taxon>
        <taxon>Fungi</taxon>
        <taxon>Dikarya</taxon>
        <taxon>Ascomycota</taxon>
        <taxon>Pezizomycotina</taxon>
        <taxon>Sordariomycetes</taxon>
        <taxon>Hypocreomycetidae</taxon>
        <taxon>Glomerellales</taxon>
        <taxon>Glomerellaceae</taxon>
        <taxon>Colletotrichum</taxon>
        <taxon>Colletotrichum acutatum species complex</taxon>
    </lineage>
</organism>
<keyword evidence="1" id="KW-1133">Transmembrane helix</keyword>
<evidence type="ECO:0000256" key="1">
    <source>
        <dbReference type="SAM" id="Phobius"/>
    </source>
</evidence>
<reference evidence="2 3" key="1">
    <citation type="submission" date="2016-10" db="EMBL/GenBank/DDBJ databases">
        <title>The genome sequence of Colletotrichum fioriniae PJ7.</title>
        <authorList>
            <person name="Baroncelli R."/>
        </authorList>
    </citation>
    <scope>NUCLEOTIDE SEQUENCE [LARGE SCALE GENOMIC DNA]</scope>
    <source>
        <strain evidence="2">Col 31</strain>
    </source>
</reference>
<protein>
    <submittedName>
        <fullName evidence="2">Uncharacterized protein</fullName>
    </submittedName>
</protein>
<comment type="caution">
    <text evidence="2">The sequence shown here is derived from an EMBL/GenBank/DDBJ whole genome shotgun (WGS) entry which is preliminary data.</text>
</comment>
<keyword evidence="1" id="KW-0812">Transmembrane</keyword>
<dbReference type="EMBL" id="MLGG01000004">
    <property type="protein sequence ID" value="KAK1465844.1"/>
    <property type="molecule type" value="Genomic_DNA"/>
</dbReference>